<evidence type="ECO:0000259" key="9">
    <source>
        <dbReference type="PROSITE" id="PS50031"/>
    </source>
</evidence>
<evidence type="ECO:0000256" key="7">
    <source>
        <dbReference type="SAM" id="Coils"/>
    </source>
</evidence>
<dbReference type="AlphaFoldDB" id="A0A0C3BLH3"/>
<dbReference type="InterPro" id="IPR002867">
    <property type="entry name" value="IBR_dom"/>
</dbReference>
<evidence type="ECO:0000313" key="12">
    <source>
        <dbReference type="EMBL" id="KIM87303.1"/>
    </source>
</evidence>
<keyword evidence="4" id="KW-0863">Zinc-finger</keyword>
<evidence type="ECO:0000256" key="1">
    <source>
        <dbReference type="ARBA" id="ARBA00022679"/>
    </source>
</evidence>
<sequence>MSFIPSPSERLLVRQILAKADPERRGTFTREVALKAFEDTKLPDAVLHEIWSIADDDNNGWLSERGLAIAVRLLGWAQTGEKVTEALTHRPGPLPIMGGIRNPFSKRKKSVLFKSKPLLVKPEHIQVQPRSGRILGGIKAKPDVMTVLTPMTAHDMKEYMDIFQRHGPRNGLLAEEQARNVFAKSRLHAESLDKIWTLADTKKHGSLDFTDFAIGMHLIKALMAGQLPFIPTSLPPPLDELACARRSPSTNQATLIGSCPSGVPSSIHYYLNNESAAHPAPPCDQSSNDPERIETVIRSLKPSHSSRGAGYSPLVAKISNDQTQFDILDKSLVTTDAEREALALKQGLDIQADNLLSLSTNKDDQGQLEILNGSLRVDIANAGFKAPTINQSTPAAEQSQIDTLNRIIDASNTAKEELTRAFATQKIELLSLSEKSRNDQGLIDALNVLLTTANSAYDGLRKLIASKATELTFLSTKTRNDQVQIDTLSANSRNDQGQIDTLNQLLMTARTEQEELRQAFNLQTTEFTSLSAKTRNDQVQIDSLKQSLDTARVEQEELRRSFTSQATKLSFFTAKTKADESQLHNLARSLRKTREEREAVKRALVSRTDELSILSAETQDQRTQINALHTLLDTTTVERDTLKKTLSAQAAELLHVRDELSSANAANAAGTSLLDELREQVNEQTEELRSASEVLGRAENDLSTMGSERVQREIQIHTLQGEVAHLTPRNTKHKSRTHRPSRSAQSTNAIAGPSRTSIPSHHPATSTRLHGTGLQPVRRHKQIQCLFECGICMDKKPVDDNYISAKLDDRSFPIVCPVCMTDGGRANPGMVTDAIVQQAGITEQQFNKWMELAIAQYAVSVHCFKCKTTFNVDRQDFQEMNDISCPLPRCNHMWCKFCQQSISPNGPKHSCDGLSELNDLMKRSGWKYCPNCKTPIAKDSGCNHMTCTSCHTEFCYLCGGAYRGGSHSCQ</sequence>
<dbReference type="PANTHER" id="PTHR11216:SF170">
    <property type="entry name" value="DYNAMIN ASSOCIATED PROTEIN 160, ISOFORM D"/>
    <property type="match status" value="1"/>
</dbReference>
<keyword evidence="5" id="KW-0833">Ubl conjugation pathway</keyword>
<keyword evidence="7" id="KW-0175">Coiled coil</keyword>
<dbReference type="Pfam" id="PF12763">
    <property type="entry name" value="EH"/>
    <property type="match status" value="2"/>
</dbReference>
<dbReference type="GO" id="GO:0006897">
    <property type="term" value="P:endocytosis"/>
    <property type="evidence" value="ECO:0007669"/>
    <property type="project" value="TreeGrafter"/>
</dbReference>
<evidence type="ECO:0000256" key="8">
    <source>
        <dbReference type="SAM" id="MobiDB-lite"/>
    </source>
</evidence>
<dbReference type="CDD" id="cd20336">
    <property type="entry name" value="Rcat_RBR"/>
    <property type="match status" value="1"/>
</dbReference>
<dbReference type="SMART" id="SM00647">
    <property type="entry name" value="IBR"/>
    <property type="match status" value="1"/>
</dbReference>
<protein>
    <recommendedName>
        <fullName evidence="14">RING-type domain-containing protein</fullName>
    </recommendedName>
</protein>
<feature type="region of interest" description="Disordered" evidence="8">
    <location>
        <begin position="729"/>
        <end position="772"/>
    </location>
</feature>
<organism evidence="12 13">
    <name type="scientific">Piloderma croceum (strain F 1598)</name>
    <dbReference type="NCBI Taxonomy" id="765440"/>
    <lineage>
        <taxon>Eukaryota</taxon>
        <taxon>Fungi</taxon>
        <taxon>Dikarya</taxon>
        <taxon>Basidiomycota</taxon>
        <taxon>Agaricomycotina</taxon>
        <taxon>Agaricomycetes</taxon>
        <taxon>Agaricomycetidae</taxon>
        <taxon>Atheliales</taxon>
        <taxon>Atheliaceae</taxon>
        <taxon>Piloderma</taxon>
    </lineage>
</organism>
<feature type="coiled-coil region" evidence="7">
    <location>
        <begin position="667"/>
        <end position="701"/>
    </location>
</feature>
<evidence type="ECO:0008006" key="14">
    <source>
        <dbReference type="Google" id="ProtNLM"/>
    </source>
</evidence>
<keyword evidence="6" id="KW-0862">Zinc</keyword>
<feature type="coiled-coil region" evidence="7">
    <location>
        <begin position="499"/>
        <end position="603"/>
    </location>
</feature>
<dbReference type="InterPro" id="IPR011992">
    <property type="entry name" value="EF-hand-dom_pair"/>
</dbReference>
<dbReference type="Pfam" id="PF22191">
    <property type="entry name" value="IBR_1"/>
    <property type="match status" value="1"/>
</dbReference>
<dbReference type="GO" id="GO:0005886">
    <property type="term" value="C:plasma membrane"/>
    <property type="evidence" value="ECO:0007669"/>
    <property type="project" value="TreeGrafter"/>
</dbReference>
<dbReference type="GO" id="GO:0005737">
    <property type="term" value="C:cytoplasm"/>
    <property type="evidence" value="ECO:0007669"/>
    <property type="project" value="TreeGrafter"/>
</dbReference>
<reference evidence="12 13" key="1">
    <citation type="submission" date="2014-04" db="EMBL/GenBank/DDBJ databases">
        <authorList>
            <consortium name="DOE Joint Genome Institute"/>
            <person name="Kuo A."/>
            <person name="Tarkka M."/>
            <person name="Buscot F."/>
            <person name="Kohler A."/>
            <person name="Nagy L.G."/>
            <person name="Floudas D."/>
            <person name="Copeland A."/>
            <person name="Barry K.W."/>
            <person name="Cichocki N."/>
            <person name="Veneault-Fourrey C."/>
            <person name="LaButti K."/>
            <person name="Lindquist E.A."/>
            <person name="Lipzen A."/>
            <person name="Lundell T."/>
            <person name="Morin E."/>
            <person name="Murat C."/>
            <person name="Sun H."/>
            <person name="Tunlid A."/>
            <person name="Henrissat B."/>
            <person name="Grigoriev I.V."/>
            <person name="Hibbett D.S."/>
            <person name="Martin F."/>
            <person name="Nordberg H.P."/>
            <person name="Cantor M.N."/>
            <person name="Hua S.X."/>
        </authorList>
    </citation>
    <scope>NUCLEOTIDE SEQUENCE [LARGE SCALE GENOMIC DNA]</scope>
    <source>
        <strain evidence="12 13">F 1598</strain>
    </source>
</reference>
<dbReference type="InParanoid" id="A0A0C3BLH3"/>
<dbReference type="PROSITE" id="PS51873">
    <property type="entry name" value="TRIAD"/>
    <property type="match status" value="1"/>
</dbReference>
<dbReference type="SUPFAM" id="SSF47473">
    <property type="entry name" value="EF-hand"/>
    <property type="match status" value="2"/>
</dbReference>
<evidence type="ECO:0000256" key="5">
    <source>
        <dbReference type="ARBA" id="ARBA00022786"/>
    </source>
</evidence>
<accession>A0A0C3BLH3</accession>
<dbReference type="GO" id="GO:0016197">
    <property type="term" value="P:endosomal transport"/>
    <property type="evidence" value="ECO:0007669"/>
    <property type="project" value="TreeGrafter"/>
</dbReference>
<feature type="domain" description="EH" evidence="9">
    <location>
        <begin position="9"/>
        <end position="95"/>
    </location>
</feature>
<feature type="compositionally biased region" description="Basic residues" evidence="8">
    <location>
        <begin position="730"/>
        <end position="741"/>
    </location>
</feature>
<feature type="domain" description="EH" evidence="9">
    <location>
        <begin position="155"/>
        <end position="238"/>
    </location>
</feature>
<keyword evidence="1" id="KW-0808">Transferase</keyword>
<dbReference type="PROSITE" id="PS50031">
    <property type="entry name" value="EH"/>
    <property type="match status" value="2"/>
</dbReference>
<dbReference type="Gene3D" id="1.20.120.1750">
    <property type="match status" value="1"/>
</dbReference>
<dbReference type="SMART" id="SM00027">
    <property type="entry name" value="EH"/>
    <property type="match status" value="2"/>
</dbReference>
<dbReference type="Gene3D" id="1.10.238.10">
    <property type="entry name" value="EF-hand"/>
    <property type="match status" value="2"/>
</dbReference>
<dbReference type="GO" id="GO:0005509">
    <property type="term" value="F:calcium ion binding"/>
    <property type="evidence" value="ECO:0007669"/>
    <property type="project" value="InterPro"/>
</dbReference>
<dbReference type="EMBL" id="KN832979">
    <property type="protein sequence ID" value="KIM87303.1"/>
    <property type="molecule type" value="Genomic_DNA"/>
</dbReference>
<dbReference type="PROSITE" id="PS50222">
    <property type="entry name" value="EF_HAND_2"/>
    <property type="match status" value="1"/>
</dbReference>
<dbReference type="HOGENOM" id="CLU_305670_0_0_1"/>
<evidence type="ECO:0000259" key="11">
    <source>
        <dbReference type="PROSITE" id="PS51873"/>
    </source>
</evidence>
<evidence type="ECO:0000256" key="2">
    <source>
        <dbReference type="ARBA" id="ARBA00022723"/>
    </source>
</evidence>
<proteinExistence type="predicted"/>
<gene>
    <name evidence="12" type="ORF">PILCRDRAFT_814792</name>
</gene>
<keyword evidence="13" id="KW-1185">Reference proteome</keyword>
<reference evidence="13" key="2">
    <citation type="submission" date="2015-01" db="EMBL/GenBank/DDBJ databases">
        <title>Evolutionary Origins and Diversification of the Mycorrhizal Mutualists.</title>
        <authorList>
            <consortium name="DOE Joint Genome Institute"/>
            <consortium name="Mycorrhizal Genomics Consortium"/>
            <person name="Kohler A."/>
            <person name="Kuo A."/>
            <person name="Nagy L.G."/>
            <person name="Floudas D."/>
            <person name="Copeland A."/>
            <person name="Barry K.W."/>
            <person name="Cichocki N."/>
            <person name="Veneault-Fourrey C."/>
            <person name="LaButti K."/>
            <person name="Lindquist E.A."/>
            <person name="Lipzen A."/>
            <person name="Lundell T."/>
            <person name="Morin E."/>
            <person name="Murat C."/>
            <person name="Riley R."/>
            <person name="Ohm R."/>
            <person name="Sun H."/>
            <person name="Tunlid A."/>
            <person name="Henrissat B."/>
            <person name="Grigoriev I.V."/>
            <person name="Hibbett D.S."/>
            <person name="Martin F."/>
        </authorList>
    </citation>
    <scope>NUCLEOTIDE SEQUENCE [LARGE SCALE GENOMIC DNA]</scope>
    <source>
        <strain evidence="13">F 1598</strain>
    </source>
</reference>
<feature type="domain" description="RING-type" evidence="11">
    <location>
        <begin position="763"/>
        <end position="970"/>
    </location>
</feature>
<keyword evidence="3" id="KW-0677">Repeat</keyword>
<dbReference type="STRING" id="765440.A0A0C3BLH3"/>
<evidence type="ECO:0000313" key="13">
    <source>
        <dbReference type="Proteomes" id="UP000054166"/>
    </source>
</evidence>
<dbReference type="GO" id="GO:0016740">
    <property type="term" value="F:transferase activity"/>
    <property type="evidence" value="ECO:0007669"/>
    <property type="project" value="UniProtKB-KW"/>
</dbReference>
<feature type="compositionally biased region" description="Polar residues" evidence="8">
    <location>
        <begin position="742"/>
        <end position="769"/>
    </location>
</feature>
<dbReference type="InterPro" id="IPR002048">
    <property type="entry name" value="EF_hand_dom"/>
</dbReference>
<keyword evidence="2" id="KW-0479">Metal-binding</keyword>
<evidence type="ECO:0000259" key="10">
    <source>
        <dbReference type="PROSITE" id="PS50222"/>
    </source>
</evidence>
<evidence type="ECO:0000256" key="3">
    <source>
        <dbReference type="ARBA" id="ARBA00022737"/>
    </source>
</evidence>
<dbReference type="InterPro" id="IPR044066">
    <property type="entry name" value="TRIAD_supradom"/>
</dbReference>
<dbReference type="InterPro" id="IPR000261">
    <property type="entry name" value="EH_dom"/>
</dbReference>
<evidence type="ECO:0000256" key="6">
    <source>
        <dbReference type="ARBA" id="ARBA00022833"/>
    </source>
</evidence>
<dbReference type="GO" id="GO:0008270">
    <property type="term" value="F:zinc ion binding"/>
    <property type="evidence" value="ECO:0007669"/>
    <property type="project" value="UniProtKB-KW"/>
</dbReference>
<evidence type="ECO:0000256" key="4">
    <source>
        <dbReference type="ARBA" id="ARBA00022771"/>
    </source>
</evidence>
<dbReference type="OrthoDB" id="524326at2759"/>
<dbReference type="PANTHER" id="PTHR11216">
    <property type="entry name" value="EH DOMAIN"/>
    <property type="match status" value="1"/>
</dbReference>
<dbReference type="SUPFAM" id="SSF57850">
    <property type="entry name" value="RING/U-box"/>
    <property type="match status" value="1"/>
</dbReference>
<dbReference type="FunCoup" id="A0A0C3BLH3">
    <property type="interactions" value="4"/>
</dbReference>
<feature type="domain" description="EF-hand" evidence="10">
    <location>
        <begin position="187"/>
        <end position="222"/>
    </location>
</feature>
<dbReference type="Proteomes" id="UP000054166">
    <property type="component" value="Unassembled WGS sequence"/>
</dbReference>
<dbReference type="CDD" id="cd00052">
    <property type="entry name" value="EH"/>
    <property type="match status" value="1"/>
</dbReference>
<name>A0A0C3BLH3_PILCF</name>